<dbReference type="AlphaFoldDB" id="A0A420J1D6"/>
<evidence type="ECO:0000313" key="3">
    <source>
        <dbReference type="Proteomes" id="UP000285326"/>
    </source>
</evidence>
<protein>
    <submittedName>
        <fullName evidence="2">Putative chaperone-binding protein</fullName>
    </submittedName>
</protein>
<organism evidence="2 3">
    <name type="scientific">Golovinomyces cichoracearum</name>
    <dbReference type="NCBI Taxonomy" id="62708"/>
    <lineage>
        <taxon>Eukaryota</taxon>
        <taxon>Fungi</taxon>
        <taxon>Dikarya</taxon>
        <taxon>Ascomycota</taxon>
        <taxon>Pezizomycotina</taxon>
        <taxon>Leotiomycetes</taxon>
        <taxon>Erysiphales</taxon>
        <taxon>Erysiphaceae</taxon>
        <taxon>Golovinomyces</taxon>
    </lineage>
</organism>
<reference evidence="2 3" key="1">
    <citation type="journal article" date="2018" name="BMC Genomics">
        <title>Comparative genome analyses reveal sequence features reflecting distinct modes of host-adaptation between dicot and monocot powdery mildew.</title>
        <authorList>
            <person name="Wu Y."/>
            <person name="Ma X."/>
            <person name="Pan Z."/>
            <person name="Kale S.D."/>
            <person name="Song Y."/>
            <person name="King H."/>
            <person name="Zhang Q."/>
            <person name="Presley C."/>
            <person name="Deng X."/>
            <person name="Wei C.I."/>
            <person name="Xiao S."/>
        </authorList>
    </citation>
    <scope>NUCLEOTIDE SEQUENCE [LARGE SCALE GENOMIC DNA]</scope>
    <source>
        <strain evidence="2">UMSG1</strain>
    </source>
</reference>
<gene>
    <name evidence="2" type="ORF">GcM1_191002</name>
</gene>
<dbReference type="EMBL" id="MCBS01019193">
    <property type="protein sequence ID" value="RKF80568.1"/>
    <property type="molecule type" value="Genomic_DNA"/>
</dbReference>
<dbReference type="PANTHER" id="PTHR37451">
    <property type="entry name" value="MARVEL DOMAIN"/>
    <property type="match status" value="1"/>
</dbReference>
<keyword evidence="1" id="KW-0812">Transmembrane</keyword>
<proteinExistence type="predicted"/>
<keyword evidence="1" id="KW-0472">Membrane</keyword>
<feature type="transmembrane region" description="Helical" evidence="1">
    <location>
        <begin position="120"/>
        <end position="142"/>
    </location>
</feature>
<feature type="transmembrane region" description="Helical" evidence="1">
    <location>
        <begin position="81"/>
        <end position="100"/>
    </location>
</feature>
<dbReference type="Proteomes" id="UP000285326">
    <property type="component" value="Unassembled WGS sequence"/>
</dbReference>
<feature type="transmembrane region" description="Helical" evidence="1">
    <location>
        <begin position="48"/>
        <end position="69"/>
    </location>
</feature>
<dbReference type="PANTHER" id="PTHR37451:SF3">
    <property type="entry name" value="MARVEL DOMAIN-CONTAINING PROTEIN"/>
    <property type="match status" value="1"/>
</dbReference>
<evidence type="ECO:0000313" key="2">
    <source>
        <dbReference type="EMBL" id="RKF80568.1"/>
    </source>
</evidence>
<name>A0A420J1D6_9PEZI</name>
<keyword evidence="1" id="KW-1133">Transmembrane helix</keyword>
<sequence length="254" mass="28469">MTAMFEFDHHNIQHYKFICHSVQAVLLFFNFVLELIVFAKAASTDGRVGWQFGLLFLTIPALVFLTMTVRFPRTRKLAHPYALATLDFLFAILWISGFTAQASFNSSGKCAGACKFSKAIVGIGVVTWLIWVMTTILSLYGVMYWKREGYLPGLSRMPYNTATIDPDKEAFSTAPYDDEYVAVHHTDEQDSPYYNTPLANPTHNSIYEGIGHTDNVTSPHSNNAHEDTAYTGYNGASGVTSGRFQFPEARYDNV</sequence>
<feature type="transmembrane region" description="Helical" evidence="1">
    <location>
        <begin position="21"/>
        <end position="42"/>
    </location>
</feature>
<comment type="caution">
    <text evidence="2">The sequence shown here is derived from an EMBL/GenBank/DDBJ whole genome shotgun (WGS) entry which is preliminary data.</text>
</comment>
<evidence type="ECO:0000256" key="1">
    <source>
        <dbReference type="SAM" id="Phobius"/>
    </source>
</evidence>
<accession>A0A420J1D6</accession>